<dbReference type="EMBL" id="HBHW01009464">
    <property type="protein sequence ID" value="CAE0039203.1"/>
    <property type="molecule type" value="Transcribed_RNA"/>
</dbReference>
<dbReference type="InterPro" id="IPR003578">
    <property type="entry name" value="Small_GTPase_Rho"/>
</dbReference>
<dbReference type="PANTHER" id="PTHR24072">
    <property type="entry name" value="RHO FAMILY GTPASE"/>
    <property type="match status" value="1"/>
</dbReference>
<dbReference type="PROSITE" id="PS51419">
    <property type="entry name" value="RAB"/>
    <property type="match status" value="1"/>
</dbReference>
<dbReference type="InterPro" id="IPR027417">
    <property type="entry name" value="P-loop_NTPase"/>
</dbReference>
<dbReference type="PROSITE" id="PS51421">
    <property type="entry name" value="RAS"/>
    <property type="match status" value="1"/>
</dbReference>
<dbReference type="NCBIfam" id="TIGR00231">
    <property type="entry name" value="small_GTP"/>
    <property type="match status" value="1"/>
</dbReference>
<accession>A0A7S3E9D3</accession>
<dbReference type="GO" id="GO:0005525">
    <property type="term" value="F:GTP binding"/>
    <property type="evidence" value="ECO:0007669"/>
    <property type="project" value="UniProtKB-KW"/>
</dbReference>
<sequence>MGEDSGSIKIVVIGDGSVGKTCMLISYAKNRFPLDYVPTVFDTYSAVVHVDDTPRRIELWDTAGQDDYSRLRALSFFGTHISILCFSLIAPASFSNIEFKWREEILLRAPGIPVILVGTKLDLRDDPVQVEKLKQRNQTAITTKQGMDLARQIGAVKYMECSALTQQGLKDVFDETIRAAIKREQMKQREVQRSGCCILS</sequence>
<name>A0A7S3E9D3_9RHOD</name>
<keyword evidence="1" id="KW-0547">Nucleotide-binding</keyword>
<dbReference type="Pfam" id="PF00071">
    <property type="entry name" value="Ras"/>
    <property type="match status" value="1"/>
</dbReference>
<dbReference type="PRINTS" id="PR00449">
    <property type="entry name" value="RASTRNSFRMNG"/>
</dbReference>
<dbReference type="SUPFAM" id="SSF52540">
    <property type="entry name" value="P-loop containing nucleoside triphosphate hydrolases"/>
    <property type="match status" value="1"/>
</dbReference>
<organism evidence="4">
    <name type="scientific">Rhodosorus marinus</name>
    <dbReference type="NCBI Taxonomy" id="101924"/>
    <lineage>
        <taxon>Eukaryota</taxon>
        <taxon>Rhodophyta</taxon>
        <taxon>Stylonematophyceae</taxon>
        <taxon>Stylonematales</taxon>
        <taxon>Stylonemataceae</taxon>
        <taxon>Rhodosorus</taxon>
    </lineage>
</organism>
<dbReference type="GO" id="GO:0007264">
    <property type="term" value="P:small GTPase-mediated signal transduction"/>
    <property type="evidence" value="ECO:0007669"/>
    <property type="project" value="InterPro"/>
</dbReference>
<dbReference type="SMART" id="SM00175">
    <property type="entry name" value="RAB"/>
    <property type="match status" value="1"/>
</dbReference>
<dbReference type="InterPro" id="IPR001806">
    <property type="entry name" value="Small_GTPase"/>
</dbReference>
<dbReference type="SMART" id="SM00174">
    <property type="entry name" value="RHO"/>
    <property type="match status" value="1"/>
</dbReference>
<dbReference type="FunFam" id="3.40.50.300:FF:000118">
    <property type="entry name" value="Rho-related GTP-binding protein RhoG"/>
    <property type="match status" value="1"/>
</dbReference>
<dbReference type="AlphaFoldDB" id="A0A7S3E9D3"/>
<evidence type="ECO:0000256" key="1">
    <source>
        <dbReference type="ARBA" id="ARBA00022741"/>
    </source>
</evidence>
<evidence type="ECO:0000313" key="4">
    <source>
        <dbReference type="EMBL" id="CAE0039204.1"/>
    </source>
</evidence>
<dbReference type="Gene3D" id="3.40.50.300">
    <property type="entry name" value="P-loop containing nucleotide triphosphate hydrolases"/>
    <property type="match status" value="1"/>
</dbReference>
<dbReference type="GO" id="GO:0003924">
    <property type="term" value="F:GTPase activity"/>
    <property type="evidence" value="ECO:0007669"/>
    <property type="project" value="InterPro"/>
</dbReference>
<dbReference type="CDD" id="cd00157">
    <property type="entry name" value="Rho"/>
    <property type="match status" value="1"/>
</dbReference>
<evidence type="ECO:0000313" key="3">
    <source>
        <dbReference type="EMBL" id="CAE0039203.1"/>
    </source>
</evidence>
<protein>
    <submittedName>
        <fullName evidence="4">Uncharacterized protein</fullName>
    </submittedName>
</protein>
<evidence type="ECO:0000256" key="2">
    <source>
        <dbReference type="ARBA" id="ARBA00023134"/>
    </source>
</evidence>
<dbReference type="InterPro" id="IPR005225">
    <property type="entry name" value="Small_GTP-bd"/>
</dbReference>
<reference evidence="4" key="1">
    <citation type="submission" date="2021-01" db="EMBL/GenBank/DDBJ databases">
        <authorList>
            <person name="Corre E."/>
            <person name="Pelletier E."/>
            <person name="Niang G."/>
            <person name="Scheremetjew M."/>
            <person name="Finn R."/>
            <person name="Kale V."/>
            <person name="Holt S."/>
            <person name="Cochrane G."/>
            <person name="Meng A."/>
            <person name="Brown T."/>
            <person name="Cohen L."/>
        </authorList>
    </citation>
    <scope>NUCLEOTIDE SEQUENCE</scope>
    <source>
        <strain evidence="4">CCMP 769</strain>
    </source>
</reference>
<proteinExistence type="predicted"/>
<dbReference type="SMART" id="SM00173">
    <property type="entry name" value="RAS"/>
    <property type="match status" value="1"/>
</dbReference>
<dbReference type="PROSITE" id="PS51420">
    <property type="entry name" value="RHO"/>
    <property type="match status" value="1"/>
</dbReference>
<keyword evidence="2" id="KW-0342">GTP-binding</keyword>
<dbReference type="EMBL" id="HBHW01009465">
    <property type="protein sequence ID" value="CAE0039204.1"/>
    <property type="molecule type" value="Transcribed_RNA"/>
</dbReference>
<gene>
    <name evidence="3" type="ORF">RMAR00112_LOCUS7162</name>
    <name evidence="4" type="ORF">RMAR00112_LOCUS7163</name>
</gene>